<evidence type="ECO:0000313" key="9">
    <source>
        <dbReference type="EMBL" id="CAF3824600.1"/>
    </source>
</evidence>
<comment type="similarity">
    <text evidence="2">Belongs to the autoinducer-2 exporter (AI-2E) (TC 2.A.86) family.</text>
</comment>
<dbReference type="AlphaFoldDB" id="A0A814KSP1"/>
<evidence type="ECO:0000256" key="3">
    <source>
        <dbReference type="ARBA" id="ARBA00022692"/>
    </source>
</evidence>
<dbReference type="EMBL" id="CAJOBA010039325">
    <property type="protein sequence ID" value="CAF4075737.1"/>
    <property type="molecule type" value="Genomic_DNA"/>
</dbReference>
<organism evidence="7 11">
    <name type="scientific">Didymodactylos carnosus</name>
    <dbReference type="NCBI Taxonomy" id="1234261"/>
    <lineage>
        <taxon>Eukaryota</taxon>
        <taxon>Metazoa</taxon>
        <taxon>Spiralia</taxon>
        <taxon>Gnathifera</taxon>
        <taxon>Rotifera</taxon>
        <taxon>Eurotatoria</taxon>
        <taxon>Bdelloidea</taxon>
        <taxon>Philodinida</taxon>
        <taxon>Philodinidae</taxon>
        <taxon>Didymodactylos</taxon>
    </lineage>
</organism>
<evidence type="ECO:0000256" key="5">
    <source>
        <dbReference type="ARBA" id="ARBA00023136"/>
    </source>
</evidence>
<dbReference type="Proteomes" id="UP000681722">
    <property type="component" value="Unassembled WGS sequence"/>
</dbReference>
<proteinExistence type="inferred from homology"/>
<comment type="subcellular location">
    <subcellularLocation>
        <location evidence="1">Membrane</location>
        <topology evidence="1">Multi-pass membrane protein</topology>
    </subcellularLocation>
</comment>
<keyword evidence="3 6" id="KW-0812">Transmembrane</keyword>
<dbReference type="EMBL" id="CAJNOK010017766">
    <property type="protein sequence ID" value="CAF1270119.1"/>
    <property type="molecule type" value="Genomic_DNA"/>
</dbReference>
<evidence type="ECO:0000256" key="6">
    <source>
        <dbReference type="SAM" id="Phobius"/>
    </source>
</evidence>
<reference evidence="7" key="1">
    <citation type="submission" date="2021-02" db="EMBL/GenBank/DDBJ databases">
        <authorList>
            <person name="Nowell W R."/>
        </authorList>
    </citation>
    <scope>NUCLEOTIDE SEQUENCE</scope>
</reference>
<dbReference type="GO" id="GO:0016020">
    <property type="term" value="C:membrane"/>
    <property type="evidence" value="ECO:0007669"/>
    <property type="project" value="UniProtKB-SubCell"/>
</dbReference>
<feature type="transmembrane region" description="Helical" evidence="6">
    <location>
        <begin position="301"/>
        <end position="322"/>
    </location>
</feature>
<feature type="transmembrane region" description="Helical" evidence="6">
    <location>
        <begin position="272"/>
        <end position="294"/>
    </location>
</feature>
<dbReference type="PANTHER" id="PTHR21716">
    <property type="entry name" value="TRANSMEMBRANE PROTEIN"/>
    <property type="match status" value="1"/>
</dbReference>
<evidence type="ECO:0000313" key="8">
    <source>
        <dbReference type="EMBL" id="CAF1270119.1"/>
    </source>
</evidence>
<evidence type="ECO:0000313" key="10">
    <source>
        <dbReference type="EMBL" id="CAF4075737.1"/>
    </source>
</evidence>
<protein>
    <recommendedName>
        <fullName evidence="12">AI-2E family transporter</fullName>
    </recommendedName>
</protein>
<evidence type="ECO:0000313" key="11">
    <source>
        <dbReference type="Proteomes" id="UP000663829"/>
    </source>
</evidence>
<evidence type="ECO:0000313" key="7">
    <source>
        <dbReference type="EMBL" id="CAF1055528.1"/>
    </source>
</evidence>
<dbReference type="EMBL" id="CAJOBC010004351">
    <property type="protein sequence ID" value="CAF3824600.1"/>
    <property type="molecule type" value="Genomic_DNA"/>
</dbReference>
<feature type="transmembrane region" description="Helical" evidence="6">
    <location>
        <begin position="334"/>
        <end position="355"/>
    </location>
</feature>
<evidence type="ECO:0000256" key="2">
    <source>
        <dbReference type="ARBA" id="ARBA00009773"/>
    </source>
</evidence>
<feature type="transmembrane region" description="Helical" evidence="6">
    <location>
        <begin position="59"/>
        <end position="86"/>
    </location>
</feature>
<feature type="transmembrane region" description="Helical" evidence="6">
    <location>
        <begin position="114"/>
        <end position="138"/>
    </location>
</feature>
<dbReference type="Proteomes" id="UP000677228">
    <property type="component" value="Unassembled WGS sequence"/>
</dbReference>
<dbReference type="Pfam" id="PF01594">
    <property type="entry name" value="AI-2E_transport"/>
    <property type="match status" value="1"/>
</dbReference>
<dbReference type="Proteomes" id="UP000682733">
    <property type="component" value="Unassembled WGS sequence"/>
</dbReference>
<gene>
    <name evidence="7" type="ORF">GPM918_LOCUS16509</name>
    <name evidence="8" type="ORF">OVA965_LOCUS27145</name>
    <name evidence="9" type="ORF">SRO942_LOCUS16509</name>
    <name evidence="10" type="ORF">TMI583_LOCUS27888</name>
</gene>
<comment type="caution">
    <text evidence="7">The sequence shown here is derived from an EMBL/GenBank/DDBJ whole genome shotgun (WGS) entry which is preliminary data.</text>
</comment>
<name>A0A814KSP1_9BILA</name>
<dbReference type="EMBL" id="CAJNOQ010004351">
    <property type="protein sequence ID" value="CAF1055528.1"/>
    <property type="molecule type" value="Genomic_DNA"/>
</dbReference>
<sequence>MTNNKKDLFPTKMNDLVTSASRDFSTIDETKLSLISGGQICYSFQNQKLLDGRANLMKWCALALSLLTLFITYRYVSIVVLAVWFASICRPLMEYLVKYLPLKKRTSKETRSQAIAATIIIVIVLCVIIPIIVLIVALSNSALNLIARLAQSSTVRNAINFIVVPLTSNSTSTSDLFDFSSTNTTSFIQRLLAQQELTDAVKSFGGKALSVLSLVANATAQFVIGILIFLIATYTFLVDGPELWQWMINHSPLSAKHMNRLKKAFDETGRGLLIGVGLTCLVQGIVAAIAYLCLRIPRALVLGLLTGFCSLIPIIGTAIVWIPITIGFIFQTQYIKAGIMIVVGVLVIGSIDNLLRPLFSKLGAFEMSTLLLLLSIFGGIEMLGPWGALLGPVIVRLATEALILVREDQEEPEQQENN</sequence>
<keyword evidence="5 6" id="KW-0472">Membrane</keyword>
<evidence type="ECO:0000256" key="4">
    <source>
        <dbReference type="ARBA" id="ARBA00022989"/>
    </source>
</evidence>
<accession>A0A814KSP1</accession>
<keyword evidence="4 6" id="KW-1133">Transmembrane helix</keyword>
<dbReference type="InterPro" id="IPR002549">
    <property type="entry name" value="AI-2E-like"/>
</dbReference>
<evidence type="ECO:0008006" key="12">
    <source>
        <dbReference type="Google" id="ProtNLM"/>
    </source>
</evidence>
<dbReference type="Proteomes" id="UP000663829">
    <property type="component" value="Unassembled WGS sequence"/>
</dbReference>
<feature type="transmembrane region" description="Helical" evidence="6">
    <location>
        <begin position="211"/>
        <end position="237"/>
    </location>
</feature>
<dbReference type="OrthoDB" id="10062163at2759"/>
<dbReference type="PANTHER" id="PTHR21716:SF4">
    <property type="entry name" value="TRANSMEMBRANE PROTEIN 245"/>
    <property type="match status" value="1"/>
</dbReference>
<keyword evidence="11" id="KW-1185">Reference proteome</keyword>
<evidence type="ECO:0000256" key="1">
    <source>
        <dbReference type="ARBA" id="ARBA00004141"/>
    </source>
</evidence>